<name>A0A485KB93_9STRA</name>
<organism evidence="8 9">
    <name type="scientific">Aphanomyces stellatus</name>
    <dbReference type="NCBI Taxonomy" id="120398"/>
    <lineage>
        <taxon>Eukaryota</taxon>
        <taxon>Sar</taxon>
        <taxon>Stramenopiles</taxon>
        <taxon>Oomycota</taxon>
        <taxon>Saprolegniomycetes</taxon>
        <taxon>Saprolegniales</taxon>
        <taxon>Verrucalvaceae</taxon>
        <taxon>Aphanomyces</taxon>
    </lineage>
</organism>
<evidence type="ECO:0000256" key="4">
    <source>
        <dbReference type="PROSITE-ProRule" id="PRU00146"/>
    </source>
</evidence>
<proteinExistence type="predicted"/>
<gene>
    <name evidence="8" type="primary">Aste57867_1815</name>
    <name evidence="7" type="ORF">As57867_001813</name>
    <name evidence="8" type="ORF">ASTE57867_1815</name>
</gene>
<dbReference type="InterPro" id="IPR001965">
    <property type="entry name" value="Znf_PHD"/>
</dbReference>
<evidence type="ECO:0000313" key="9">
    <source>
        <dbReference type="Proteomes" id="UP000332933"/>
    </source>
</evidence>
<dbReference type="Gene3D" id="3.30.40.10">
    <property type="entry name" value="Zinc/RING finger domain, C3HC4 (zinc finger)"/>
    <property type="match status" value="1"/>
</dbReference>
<dbReference type="EMBL" id="CAADRA010000167">
    <property type="protein sequence ID" value="VFT79024.1"/>
    <property type="molecule type" value="Genomic_DNA"/>
</dbReference>
<reference evidence="8 9" key="1">
    <citation type="submission" date="2019-03" db="EMBL/GenBank/DDBJ databases">
        <authorList>
            <person name="Gaulin E."/>
            <person name="Dumas B."/>
        </authorList>
    </citation>
    <scope>NUCLEOTIDE SEQUENCE [LARGE SCALE GENOMIC DNA]</scope>
    <source>
        <strain evidence="8">CBS 568.67</strain>
    </source>
</reference>
<evidence type="ECO:0000256" key="2">
    <source>
        <dbReference type="ARBA" id="ARBA00022771"/>
    </source>
</evidence>
<protein>
    <submittedName>
        <fullName evidence="8">Aste57867_1815 protein</fullName>
    </submittedName>
</protein>
<dbReference type="AlphaFoldDB" id="A0A485KB93"/>
<dbReference type="PROSITE" id="PS01359">
    <property type="entry name" value="ZF_PHD_1"/>
    <property type="match status" value="1"/>
</dbReference>
<feature type="compositionally biased region" description="Acidic residues" evidence="5">
    <location>
        <begin position="713"/>
        <end position="734"/>
    </location>
</feature>
<accession>A0A485KB93</accession>
<feature type="compositionally biased region" description="Low complexity" evidence="5">
    <location>
        <begin position="261"/>
        <end position="277"/>
    </location>
</feature>
<keyword evidence="9" id="KW-1185">Reference proteome</keyword>
<dbReference type="InterPro" id="IPR011011">
    <property type="entry name" value="Znf_FYVE_PHD"/>
</dbReference>
<dbReference type="SUPFAM" id="SSF57903">
    <property type="entry name" value="FYVE/PHD zinc finger"/>
    <property type="match status" value="1"/>
</dbReference>
<dbReference type="InterPro" id="IPR019786">
    <property type="entry name" value="Zinc_finger_PHD-type_CS"/>
</dbReference>
<feature type="compositionally biased region" description="Acidic residues" evidence="5">
    <location>
        <begin position="689"/>
        <end position="700"/>
    </location>
</feature>
<feature type="compositionally biased region" description="Polar residues" evidence="5">
    <location>
        <begin position="614"/>
        <end position="633"/>
    </location>
</feature>
<evidence type="ECO:0000256" key="5">
    <source>
        <dbReference type="SAM" id="MobiDB-lite"/>
    </source>
</evidence>
<dbReference type="SMART" id="SM00249">
    <property type="entry name" value="PHD"/>
    <property type="match status" value="1"/>
</dbReference>
<dbReference type="InterPro" id="IPR013083">
    <property type="entry name" value="Znf_RING/FYVE/PHD"/>
</dbReference>
<sequence length="741" mass="80969">MHPPQASLGRHDEQARLPPHTFALGEKKLYISYYRNKLFADILEDGSMRFNDKIYMNAASLAFAMKRTLNPALKTDPGWLSLYSTDSNKCLKDIREMWIEKITPPSTASAAAASYQNPSSSFLKPGAPVIRPKQPAHSFSSLPPREVCGMCKRDRGNVYVTCDACNASYHNACVGPAAKTASPWYCERCIQQHCAMILKFLGELRQVAVLYEHQPSPSTAEVDAINHDATPTTEATADGSEASAVSNATDTAVTSPEATVASPDATDASTLDAAAPPSPASLLSQIDALIAHLESPTKRLDVLANSTGELLVHLSSLDIATVLGTVEDHLNSIAETCSRDNEPADDAWTSPGIDGVLHVLNLRHGIMSARFHVKRTTAALTTLSDKRVRSCDTKQAKLEEGFQKELKLRSDWEARVVDAKTDVSSQQTHLSQVNALIDNAVRHRKTLRAMSLAKRFIPAYRVCTADLTLSSDHLLITIVADKLKGLAASLNEWELMEDHFEGVKAQLEAQKDGTERPHKMAKLEIDLPRPPSLKLVERQLKEVEKNLAGIQGHKTDARKTFQTIQQSFLERLSARDKASDEWKALLKTMEDMVLKCTPAAERKKNDAVVAPIEASTSNDTEASTSNDQTTSAQVEEDEAMEGDDKPTPGATVAVKTTEAADSNATEEEDEEEDVGPLVDRDGPEVVSLDGDDDDEDEGLDDGPKVDAVQVVTIDDDEDDEEDDEEDDANDEDYDAKEPLDV</sequence>
<dbReference type="PROSITE" id="PS50016">
    <property type="entry name" value="ZF_PHD_2"/>
    <property type="match status" value="1"/>
</dbReference>
<keyword evidence="3" id="KW-0862">Zinc</keyword>
<feature type="domain" description="PHD-type" evidence="6">
    <location>
        <begin position="145"/>
        <end position="192"/>
    </location>
</feature>
<evidence type="ECO:0000313" key="7">
    <source>
        <dbReference type="EMBL" id="KAF0718246.1"/>
    </source>
</evidence>
<dbReference type="Proteomes" id="UP000332933">
    <property type="component" value="Unassembled WGS sequence"/>
</dbReference>
<feature type="region of interest" description="Disordered" evidence="5">
    <location>
        <begin position="614"/>
        <end position="741"/>
    </location>
</feature>
<evidence type="ECO:0000313" key="8">
    <source>
        <dbReference type="EMBL" id="VFT79024.1"/>
    </source>
</evidence>
<dbReference type="Pfam" id="PF00628">
    <property type="entry name" value="PHD"/>
    <property type="match status" value="1"/>
</dbReference>
<feature type="compositionally biased region" description="Acidic residues" evidence="5">
    <location>
        <begin position="664"/>
        <end position="674"/>
    </location>
</feature>
<dbReference type="GO" id="GO:0008270">
    <property type="term" value="F:zinc ion binding"/>
    <property type="evidence" value="ECO:0007669"/>
    <property type="project" value="UniProtKB-KW"/>
</dbReference>
<dbReference type="OrthoDB" id="167806at2759"/>
<feature type="region of interest" description="Disordered" evidence="5">
    <location>
        <begin position="230"/>
        <end position="277"/>
    </location>
</feature>
<keyword evidence="2 4" id="KW-0863">Zinc-finger</keyword>
<dbReference type="EMBL" id="VJMH01000167">
    <property type="protein sequence ID" value="KAF0718246.1"/>
    <property type="molecule type" value="Genomic_DNA"/>
</dbReference>
<evidence type="ECO:0000259" key="6">
    <source>
        <dbReference type="PROSITE" id="PS50016"/>
    </source>
</evidence>
<feature type="compositionally biased region" description="Polar residues" evidence="5">
    <location>
        <begin position="243"/>
        <end position="257"/>
    </location>
</feature>
<reference evidence="7" key="2">
    <citation type="submission" date="2019-06" db="EMBL/GenBank/DDBJ databases">
        <title>Genomics analysis of Aphanomyces spp. identifies a new class of oomycete effector associated with host adaptation.</title>
        <authorList>
            <person name="Gaulin E."/>
        </authorList>
    </citation>
    <scope>NUCLEOTIDE SEQUENCE</scope>
    <source>
        <strain evidence="7">CBS 578.67</strain>
    </source>
</reference>
<evidence type="ECO:0000256" key="1">
    <source>
        <dbReference type="ARBA" id="ARBA00022723"/>
    </source>
</evidence>
<keyword evidence="1" id="KW-0479">Metal-binding</keyword>
<evidence type="ECO:0000256" key="3">
    <source>
        <dbReference type="ARBA" id="ARBA00022833"/>
    </source>
</evidence>
<dbReference type="InterPro" id="IPR019787">
    <property type="entry name" value="Znf_PHD-finger"/>
</dbReference>